<dbReference type="PANTHER" id="PTHR11647">
    <property type="entry name" value="HYDRANTOINASE/DIHYDROPYRIMIDINASE FAMILY MEMBER"/>
    <property type="match status" value="1"/>
</dbReference>
<keyword evidence="4" id="KW-1185">Reference proteome</keyword>
<dbReference type="Gene3D" id="3.20.20.140">
    <property type="entry name" value="Metal-dependent hydrolases"/>
    <property type="match status" value="2"/>
</dbReference>
<dbReference type="CDD" id="cd01297">
    <property type="entry name" value="D-aminoacylase"/>
    <property type="match status" value="1"/>
</dbReference>
<dbReference type="Pfam" id="PF07969">
    <property type="entry name" value="Amidohydro_3"/>
    <property type="match status" value="1"/>
</dbReference>
<feature type="domain" description="Amidohydrolase 3" evidence="2">
    <location>
        <begin position="110"/>
        <end position="586"/>
    </location>
</feature>
<dbReference type="InterPro" id="IPR050378">
    <property type="entry name" value="Metallo-dep_Hydrolases_sf"/>
</dbReference>
<dbReference type="EMBL" id="KI669511">
    <property type="protein sequence ID" value="OCF31989.1"/>
    <property type="molecule type" value="Genomic_DNA"/>
</dbReference>
<sequence>MSFDPTSTLFSYSGPTSARESHAAIPIPIPRPRQSFTTSSFSLRSREETPHVEVDIIFVCATIMCGDETVEPFEADVLVSNGLIKIISPANSLSKAVPHSLSEDTRRTRIIQAKGYVLSPGFIDLHAHSDLYLLTHPAHGPKISQGCTTELLGQDGISYAPVETTHQLNAIRSQIAGWNGNPDSADYPAVQGFFEWRTFGGYLDCLENNGVATNVAALVPQGNLRLIACGPWDTIASPEEIEKQVVLLRQSMREGAVGMSSGLTYTPGMYASTSELASLCRSLADEFPGSFYAPHHRSYGHQAIESYQEMLLLGLATGCPVHLTHATLNFTENVGKAQLLLSMIDATIKGGIDISLDTYPYLPGCTTLSALLPSWASAGGPEQTLKRLQDEVCREKIRIAVEEVGCDGGHGIPINWNEIQIGTTSHPDLQVYSGRRISEIAHSLRSPPIQIFFEILVKDKLATSCIMHVDNEENVRAIMKHRTHCSGSDAILHGEGTHPRAYGTFPRFLGHYARDLSLISMNEMIAHLTSRPAKRLGIYPHRGLIAESSAADLVLFDPSTIRDLATFDEPRKLSQGIRFVLVNGEVMLAEGALVSGARRSGKVLRRRSDGTVS</sequence>
<dbReference type="InterPro" id="IPR011059">
    <property type="entry name" value="Metal-dep_hydrolase_composite"/>
</dbReference>
<dbReference type="AlphaFoldDB" id="A0A1B9GLM8"/>
<proteinExistence type="inferred from homology"/>
<dbReference type="SUPFAM" id="SSF51338">
    <property type="entry name" value="Composite domain of metallo-dependent hydrolases"/>
    <property type="match status" value="1"/>
</dbReference>
<dbReference type="InterPro" id="IPR013108">
    <property type="entry name" value="Amidohydro_3"/>
</dbReference>
<evidence type="ECO:0000256" key="1">
    <source>
        <dbReference type="ARBA" id="ARBA00008829"/>
    </source>
</evidence>
<reference evidence="3 4" key="1">
    <citation type="submission" date="2013-07" db="EMBL/GenBank/DDBJ databases">
        <title>The Genome Sequence of Cryptococcus heveanensis BCC8398.</title>
        <authorList>
            <consortium name="The Broad Institute Genome Sequencing Platform"/>
            <person name="Cuomo C."/>
            <person name="Litvintseva A."/>
            <person name="Chen Y."/>
            <person name="Heitman J."/>
            <person name="Sun S."/>
            <person name="Springer D."/>
            <person name="Dromer F."/>
            <person name="Young S.K."/>
            <person name="Zeng Q."/>
            <person name="Gargeya S."/>
            <person name="Fitzgerald M."/>
            <person name="Abouelleil A."/>
            <person name="Alvarado L."/>
            <person name="Berlin A.M."/>
            <person name="Chapman S.B."/>
            <person name="Dewar J."/>
            <person name="Goldberg J."/>
            <person name="Griggs A."/>
            <person name="Gujja S."/>
            <person name="Hansen M."/>
            <person name="Howarth C."/>
            <person name="Imamovic A."/>
            <person name="Larimer J."/>
            <person name="McCowan C."/>
            <person name="Murphy C."/>
            <person name="Pearson M."/>
            <person name="Priest M."/>
            <person name="Roberts A."/>
            <person name="Saif S."/>
            <person name="Shea T."/>
            <person name="Sykes S."/>
            <person name="Wortman J."/>
            <person name="Nusbaum C."/>
            <person name="Birren B."/>
        </authorList>
    </citation>
    <scope>NUCLEOTIDE SEQUENCE [LARGE SCALE GENOMIC DNA]</scope>
    <source>
        <strain evidence="3 4">BCC8398</strain>
    </source>
</reference>
<dbReference type="GO" id="GO:0016810">
    <property type="term" value="F:hydrolase activity, acting on carbon-nitrogen (but not peptide) bonds"/>
    <property type="evidence" value="ECO:0007669"/>
    <property type="project" value="InterPro"/>
</dbReference>
<dbReference type="InterPro" id="IPR032466">
    <property type="entry name" value="Metal_Hydrolase"/>
</dbReference>
<protein>
    <submittedName>
        <fullName evidence="3">D-aminoacylase</fullName>
    </submittedName>
</protein>
<name>A0A1B9GLM8_9TREE</name>
<reference evidence="4" key="2">
    <citation type="submission" date="2013-12" db="EMBL/GenBank/DDBJ databases">
        <title>Evolution of pathogenesis and genome organization in the Tremellales.</title>
        <authorList>
            <person name="Cuomo C."/>
            <person name="Litvintseva A."/>
            <person name="Heitman J."/>
            <person name="Chen Y."/>
            <person name="Sun S."/>
            <person name="Springer D."/>
            <person name="Dromer F."/>
            <person name="Young S."/>
            <person name="Zeng Q."/>
            <person name="Chapman S."/>
            <person name="Gujja S."/>
            <person name="Saif S."/>
            <person name="Birren B."/>
        </authorList>
    </citation>
    <scope>NUCLEOTIDE SEQUENCE [LARGE SCALE GENOMIC DNA]</scope>
    <source>
        <strain evidence="4">BCC8398</strain>
    </source>
</reference>
<gene>
    <name evidence="3" type="ORF">I316_06375</name>
</gene>
<evidence type="ECO:0000313" key="3">
    <source>
        <dbReference type="EMBL" id="OCF31989.1"/>
    </source>
</evidence>
<dbReference type="SUPFAM" id="SSF51556">
    <property type="entry name" value="Metallo-dependent hydrolases"/>
    <property type="match status" value="1"/>
</dbReference>
<comment type="similarity">
    <text evidence="1">Belongs to the metallo-dependent hydrolases superfamily. Hydantoinase/dihydropyrimidinase family.</text>
</comment>
<evidence type="ECO:0000259" key="2">
    <source>
        <dbReference type="Pfam" id="PF07969"/>
    </source>
</evidence>
<dbReference type="OrthoDB" id="194468at2759"/>
<evidence type="ECO:0000313" key="4">
    <source>
        <dbReference type="Proteomes" id="UP000092666"/>
    </source>
</evidence>
<dbReference type="STRING" id="1296120.A0A1B9GLM8"/>
<dbReference type="PANTHER" id="PTHR11647:SF1">
    <property type="entry name" value="COLLAPSIN RESPONSE MEDIATOR PROTEIN"/>
    <property type="match status" value="1"/>
</dbReference>
<dbReference type="Proteomes" id="UP000092666">
    <property type="component" value="Unassembled WGS sequence"/>
</dbReference>
<accession>A0A1B9GLM8</accession>
<organism evidence="3 4">
    <name type="scientific">Kwoniella heveanensis BCC8398</name>
    <dbReference type="NCBI Taxonomy" id="1296120"/>
    <lineage>
        <taxon>Eukaryota</taxon>
        <taxon>Fungi</taxon>
        <taxon>Dikarya</taxon>
        <taxon>Basidiomycota</taxon>
        <taxon>Agaricomycotina</taxon>
        <taxon>Tremellomycetes</taxon>
        <taxon>Tremellales</taxon>
        <taxon>Cryptococcaceae</taxon>
        <taxon>Kwoniella</taxon>
    </lineage>
</organism>